<evidence type="ECO:0008006" key="2">
    <source>
        <dbReference type="Google" id="ProtNLM"/>
    </source>
</evidence>
<protein>
    <recommendedName>
        <fullName evidence="2">Glycosyl transferase family 1 domain-containing protein</fullName>
    </recommendedName>
</protein>
<accession>A0A382KQC8</accession>
<reference evidence="1" key="1">
    <citation type="submission" date="2018-05" db="EMBL/GenBank/DDBJ databases">
        <authorList>
            <person name="Lanie J.A."/>
            <person name="Ng W.-L."/>
            <person name="Kazmierczak K.M."/>
            <person name="Andrzejewski T.M."/>
            <person name="Davidsen T.M."/>
            <person name="Wayne K.J."/>
            <person name="Tettelin H."/>
            <person name="Glass J.I."/>
            <person name="Rusch D."/>
            <person name="Podicherti R."/>
            <person name="Tsui H.-C.T."/>
            <person name="Winkler M.E."/>
        </authorList>
    </citation>
    <scope>NUCLEOTIDE SEQUENCE</scope>
</reference>
<name>A0A382KQC8_9ZZZZ</name>
<gene>
    <name evidence="1" type="ORF">METZ01_LOCUS278619</name>
</gene>
<sequence length="157" mass="18129">TMIGGNCSEWYGGFDSYLMAVTYDNPIYMPKMRNTDFHDQLPRLSVLPHIQFTDWIYKLSEYKYAVHLMPAITAGTFCLNSAFLGIPCIGYEESDPQRICQPDLSVGLYDIEKAVSLAKELKDNKDFYNECSRKAIENYTKNYHESVFVKYMEGVLK</sequence>
<proteinExistence type="predicted"/>
<dbReference type="AlphaFoldDB" id="A0A382KQC8"/>
<feature type="non-terminal residue" evidence="1">
    <location>
        <position position="1"/>
    </location>
</feature>
<evidence type="ECO:0000313" key="1">
    <source>
        <dbReference type="EMBL" id="SVC25765.1"/>
    </source>
</evidence>
<organism evidence="1">
    <name type="scientific">marine metagenome</name>
    <dbReference type="NCBI Taxonomy" id="408172"/>
    <lineage>
        <taxon>unclassified sequences</taxon>
        <taxon>metagenomes</taxon>
        <taxon>ecological metagenomes</taxon>
    </lineage>
</organism>
<dbReference type="EMBL" id="UINC01081677">
    <property type="protein sequence ID" value="SVC25765.1"/>
    <property type="molecule type" value="Genomic_DNA"/>
</dbReference>